<accession>A0AC34QV31</accession>
<organism evidence="1 2">
    <name type="scientific">Panagrolaimus sp. JU765</name>
    <dbReference type="NCBI Taxonomy" id="591449"/>
    <lineage>
        <taxon>Eukaryota</taxon>
        <taxon>Metazoa</taxon>
        <taxon>Ecdysozoa</taxon>
        <taxon>Nematoda</taxon>
        <taxon>Chromadorea</taxon>
        <taxon>Rhabditida</taxon>
        <taxon>Tylenchina</taxon>
        <taxon>Panagrolaimomorpha</taxon>
        <taxon>Panagrolaimoidea</taxon>
        <taxon>Panagrolaimidae</taxon>
        <taxon>Panagrolaimus</taxon>
    </lineage>
</organism>
<dbReference type="WBParaSite" id="JU765_v2.g19624.t1">
    <property type="protein sequence ID" value="JU765_v2.g19624.t1"/>
    <property type="gene ID" value="JU765_v2.g19624"/>
</dbReference>
<evidence type="ECO:0000313" key="2">
    <source>
        <dbReference type="WBParaSite" id="JU765_v2.g19624.t1"/>
    </source>
</evidence>
<sequence length="250" mass="28834">MNGRLQFMNSPLIRNTFGRYNHQHHHHRPRHRLDSDQLPKCVQFDESSDSYRCFCGCFHIKTGGFVISGVELFFVFFYFLNSLLIMLQQKNNYEYDKGDRSSDYVYVAFIIIAVASGIALFTIFLTLVGLTRNIAACLVPHLIVQGISILCFLGLIVVGIIALITNSSFFYRLLNATPFNDFPGQMTVALPVESQVRVYGVLVMYTLSFFLECWFIVINYNCNRYFTERKTYMNYCLAYSTPLKTLNSAR</sequence>
<protein>
    <submittedName>
        <fullName evidence="2">Uncharacterized protein</fullName>
    </submittedName>
</protein>
<name>A0AC34QV31_9BILA</name>
<dbReference type="Proteomes" id="UP000887576">
    <property type="component" value="Unplaced"/>
</dbReference>
<reference evidence="2" key="1">
    <citation type="submission" date="2022-11" db="UniProtKB">
        <authorList>
            <consortium name="WormBaseParasite"/>
        </authorList>
    </citation>
    <scope>IDENTIFICATION</scope>
</reference>
<proteinExistence type="predicted"/>
<evidence type="ECO:0000313" key="1">
    <source>
        <dbReference type="Proteomes" id="UP000887576"/>
    </source>
</evidence>